<dbReference type="PANTHER" id="PTHR12959">
    <property type="entry name" value="GPI TRANSAMIDASE COMPONENT PIG-T-RELATED"/>
    <property type="match status" value="1"/>
</dbReference>
<comment type="caution">
    <text evidence="3">The sequence shown here is derived from an EMBL/GenBank/DDBJ whole genome shotgun (WGS) entry which is preliminary data.</text>
</comment>
<dbReference type="InterPro" id="IPR007245">
    <property type="entry name" value="PIG-T"/>
</dbReference>
<gene>
    <name evidence="3" type="ORF">Agub_g654</name>
</gene>
<feature type="region of interest" description="Disordered" evidence="1">
    <location>
        <begin position="166"/>
        <end position="186"/>
    </location>
</feature>
<evidence type="ECO:0000313" key="4">
    <source>
        <dbReference type="Proteomes" id="UP001054857"/>
    </source>
</evidence>
<feature type="region of interest" description="Disordered" evidence="1">
    <location>
        <begin position="428"/>
        <end position="450"/>
    </location>
</feature>
<dbReference type="GO" id="GO:0042765">
    <property type="term" value="C:GPI-anchor transamidase complex"/>
    <property type="evidence" value="ECO:0007669"/>
    <property type="project" value="InterPro"/>
</dbReference>
<dbReference type="GO" id="GO:0016255">
    <property type="term" value="P:attachment of GPI anchor to protein"/>
    <property type="evidence" value="ECO:0007669"/>
    <property type="project" value="InterPro"/>
</dbReference>
<evidence type="ECO:0000256" key="1">
    <source>
        <dbReference type="SAM" id="MobiDB-lite"/>
    </source>
</evidence>
<keyword evidence="4" id="KW-1185">Reference proteome</keyword>
<feature type="compositionally biased region" description="Low complexity" evidence="1">
    <location>
        <begin position="504"/>
        <end position="516"/>
    </location>
</feature>
<dbReference type="Pfam" id="PF04113">
    <property type="entry name" value="Gpi16"/>
    <property type="match status" value="1"/>
</dbReference>
<evidence type="ECO:0008006" key="5">
    <source>
        <dbReference type="Google" id="ProtNLM"/>
    </source>
</evidence>
<feature type="non-terminal residue" evidence="3">
    <location>
        <position position="597"/>
    </location>
</feature>
<protein>
    <recommendedName>
        <fullName evidence="5">GPI transamidase component PIG-T</fullName>
    </recommendedName>
</protein>
<evidence type="ECO:0000256" key="2">
    <source>
        <dbReference type="SAM" id="SignalP"/>
    </source>
</evidence>
<feature type="region of interest" description="Disordered" evidence="1">
    <location>
        <begin position="499"/>
        <end position="533"/>
    </location>
</feature>
<accession>A0AAD3HGL8</accession>
<dbReference type="AlphaFoldDB" id="A0AAD3HGL8"/>
<dbReference type="PANTHER" id="PTHR12959:SF11">
    <property type="entry name" value="GPI TRANSAMIDASE COMPONENT PIG-T"/>
    <property type="match status" value="1"/>
</dbReference>
<evidence type="ECO:0000313" key="3">
    <source>
        <dbReference type="EMBL" id="GFR40102.1"/>
    </source>
</evidence>
<name>A0AAD3HGL8_9CHLO</name>
<proteinExistence type="predicted"/>
<sequence>MLWNRSKTRTLVVSVLLRLVAGCAAQDVFSEEGLSTWLTPQHLMVHLRFDQATTASRLHTSFPHAIQHLATTLPLEHVELSLTSGRWRYAEWGWPLVPAKPVGAVLDASFLGGLPPRQLEAHWSALVQALSGLSCASLGLLRQPERVLAGGHMRLAELLQRGGGQQGGQAAEAGAGAGGTAGAVGAAHSSNASASAGASRRLRALLPREALCTENLTPWLRLLPCRDQAGLAALLRHRPTVFGADYVSLGLLVERASTRAGRRGVRLVQTVTLVLRAPQGAAGAHAAAGPQAAAVQAARDLEQLLGGARVGSFCPAALRSQVFVPEAGADTDTAAAADAAAGTAAAATVEDPGGGGGSGRGCKEERGCYLLAAMASADHPAGSSASSNSGRTAAPAVPQLRMYDTLELLEGSGGSGLRLLLPPPHPLPLQLARSPSTAGGDSGGPPGGVPAVQGVAGAALLPRPAHVMLERYVTGAGLLRGGMVLVVRRSEALRAAISAGGGASCSNPQAAEAEAGAGEDDGGRGRAAAGAERRGAGGGAEEAVCAAHVLCVHQVFPWFVRPWLHTLTVLYDNQPVPLHPHLLARRLQPARPRTSPG</sequence>
<dbReference type="Proteomes" id="UP001054857">
    <property type="component" value="Unassembled WGS sequence"/>
</dbReference>
<feature type="signal peptide" evidence="2">
    <location>
        <begin position="1"/>
        <end position="25"/>
    </location>
</feature>
<feature type="chain" id="PRO_5042230211" description="GPI transamidase component PIG-T" evidence="2">
    <location>
        <begin position="26"/>
        <end position="597"/>
    </location>
</feature>
<reference evidence="3 4" key="1">
    <citation type="journal article" date="2021" name="Sci. Rep.">
        <title>Genome sequencing of the multicellular alga Astrephomene provides insights into convergent evolution of germ-soma differentiation.</title>
        <authorList>
            <person name="Yamashita S."/>
            <person name="Yamamoto K."/>
            <person name="Matsuzaki R."/>
            <person name="Suzuki S."/>
            <person name="Yamaguchi H."/>
            <person name="Hirooka S."/>
            <person name="Minakuchi Y."/>
            <person name="Miyagishima S."/>
            <person name="Kawachi M."/>
            <person name="Toyoda A."/>
            <person name="Nozaki H."/>
        </authorList>
    </citation>
    <scope>NUCLEOTIDE SEQUENCE [LARGE SCALE GENOMIC DNA]</scope>
    <source>
        <strain evidence="3 4">NIES-4017</strain>
    </source>
</reference>
<organism evidence="3 4">
    <name type="scientific">Astrephomene gubernaculifera</name>
    <dbReference type="NCBI Taxonomy" id="47775"/>
    <lineage>
        <taxon>Eukaryota</taxon>
        <taxon>Viridiplantae</taxon>
        <taxon>Chlorophyta</taxon>
        <taxon>core chlorophytes</taxon>
        <taxon>Chlorophyceae</taxon>
        <taxon>CS clade</taxon>
        <taxon>Chlamydomonadales</taxon>
        <taxon>Astrephomenaceae</taxon>
        <taxon>Astrephomene</taxon>
    </lineage>
</organism>
<dbReference type="EMBL" id="BMAR01000001">
    <property type="protein sequence ID" value="GFR40102.1"/>
    <property type="molecule type" value="Genomic_DNA"/>
</dbReference>
<keyword evidence="2" id="KW-0732">Signal</keyword>